<dbReference type="PANTHER" id="PTHR43179">
    <property type="entry name" value="RHAMNOSYLTRANSFERASE WBBL"/>
    <property type="match status" value="1"/>
</dbReference>
<dbReference type="InterPro" id="IPR029044">
    <property type="entry name" value="Nucleotide-diphossugar_trans"/>
</dbReference>
<keyword evidence="2" id="KW-1133">Transmembrane helix</keyword>
<keyword evidence="1 5" id="KW-0808">Transferase</keyword>
<dbReference type="GO" id="GO:0016740">
    <property type="term" value="F:transferase activity"/>
    <property type="evidence" value="ECO:0007669"/>
    <property type="project" value="UniProtKB-KW"/>
</dbReference>
<organism evidence="5 6">
    <name type="scientific">Candidatus Berkelbacteria bacterium Licking1014_7</name>
    <dbReference type="NCBI Taxonomy" id="2017147"/>
    <lineage>
        <taxon>Bacteria</taxon>
        <taxon>Candidatus Berkelbacteria</taxon>
    </lineage>
</organism>
<name>A0A554LJK9_9BACT</name>
<evidence type="ECO:0000259" key="3">
    <source>
        <dbReference type="Pfam" id="PF00535"/>
    </source>
</evidence>
<dbReference type="Gene3D" id="3.90.550.10">
    <property type="entry name" value="Spore Coat Polysaccharide Biosynthesis Protein SpsA, Chain A"/>
    <property type="match status" value="1"/>
</dbReference>
<evidence type="ECO:0000256" key="2">
    <source>
        <dbReference type="SAM" id="Phobius"/>
    </source>
</evidence>
<keyword evidence="2" id="KW-0812">Transmembrane</keyword>
<dbReference type="InterPro" id="IPR027791">
    <property type="entry name" value="Galactosyl_T_C"/>
</dbReference>
<protein>
    <submittedName>
        <fullName evidence="5">Family 2 glycosyl transferase</fullName>
    </submittedName>
</protein>
<dbReference type="PANTHER" id="PTHR43179:SF7">
    <property type="entry name" value="RHAMNOSYLTRANSFERASE WBBL"/>
    <property type="match status" value="1"/>
</dbReference>
<reference evidence="5 6" key="1">
    <citation type="submission" date="2017-07" db="EMBL/GenBank/DDBJ databases">
        <title>Mechanisms for carbon and nitrogen cycling indicate functional differentiation within the Candidate Phyla Radiation.</title>
        <authorList>
            <person name="Danczak R.E."/>
            <person name="Johnston M.D."/>
            <person name="Kenah C."/>
            <person name="Slattery M."/>
            <person name="Wrighton K.C."/>
            <person name="Wilkins M.J."/>
        </authorList>
    </citation>
    <scope>NUCLEOTIDE SEQUENCE [LARGE SCALE GENOMIC DNA]</scope>
    <source>
        <strain evidence="5">Licking1014_7</strain>
    </source>
</reference>
<evidence type="ECO:0000256" key="1">
    <source>
        <dbReference type="ARBA" id="ARBA00022679"/>
    </source>
</evidence>
<comment type="caution">
    <text evidence="5">The sequence shown here is derived from an EMBL/GenBank/DDBJ whole genome shotgun (WGS) entry which is preliminary data.</text>
</comment>
<keyword evidence="2" id="KW-0472">Membrane</keyword>
<dbReference type="InterPro" id="IPR001173">
    <property type="entry name" value="Glyco_trans_2-like"/>
</dbReference>
<evidence type="ECO:0000313" key="5">
    <source>
        <dbReference type="EMBL" id="TSC93065.1"/>
    </source>
</evidence>
<dbReference type="Proteomes" id="UP000315689">
    <property type="component" value="Unassembled WGS sequence"/>
</dbReference>
<gene>
    <name evidence="5" type="ORF">CEN89_305</name>
</gene>
<sequence>MPLVSIIIVAFNSQKYIGLCLQSIIKHCVDFDYEIIVVDNNSSDKIVELIKTKFSQVKLIENQENFGFSRANNQGARKARGKYIFFINPDVALTESIYQMIKYFDKKAGFGAVAPLAISSDEKFFWGGREHPTVWYEFCEEIGLARKFKKSRLYNRYHLNYKQKHLIKKAPSVSGGNLLIKRTVFNLIGGWDREFFLYGEDVDLCLRLEKHHREVWFYPAIKVIHYGGKSSRTVPAELIFLEAHKSMYYFFDKHFGRQRAELYRLVMLIVWAAKILWRLILFSKVKKARRLNAINLFSFRCFIRRSCAMKRGFNV</sequence>
<feature type="domain" description="Glycosyltransferase 2-like" evidence="3">
    <location>
        <begin position="5"/>
        <end position="153"/>
    </location>
</feature>
<dbReference type="CDD" id="cd04186">
    <property type="entry name" value="GT_2_like_c"/>
    <property type="match status" value="1"/>
</dbReference>
<dbReference type="AlphaFoldDB" id="A0A554LJK9"/>
<proteinExistence type="predicted"/>
<accession>A0A554LJK9</accession>
<feature type="domain" description="Galactosyltransferase C-terminal" evidence="4">
    <location>
        <begin position="157"/>
        <end position="220"/>
    </location>
</feature>
<dbReference type="SUPFAM" id="SSF53448">
    <property type="entry name" value="Nucleotide-diphospho-sugar transferases"/>
    <property type="match status" value="1"/>
</dbReference>
<evidence type="ECO:0000259" key="4">
    <source>
        <dbReference type="Pfam" id="PF02709"/>
    </source>
</evidence>
<dbReference type="EMBL" id="VMGK01000008">
    <property type="protein sequence ID" value="TSC93065.1"/>
    <property type="molecule type" value="Genomic_DNA"/>
</dbReference>
<feature type="transmembrane region" description="Helical" evidence="2">
    <location>
        <begin position="262"/>
        <end position="281"/>
    </location>
</feature>
<evidence type="ECO:0000313" key="6">
    <source>
        <dbReference type="Proteomes" id="UP000315689"/>
    </source>
</evidence>
<dbReference type="Pfam" id="PF00535">
    <property type="entry name" value="Glycos_transf_2"/>
    <property type="match status" value="1"/>
</dbReference>
<dbReference type="Pfam" id="PF02709">
    <property type="entry name" value="Glyco_transf_7C"/>
    <property type="match status" value="1"/>
</dbReference>